<keyword evidence="4" id="KW-1185">Reference proteome</keyword>
<keyword evidence="1" id="KW-0472">Membrane</keyword>
<gene>
    <name evidence="3" type="ORF">WMY93_025830</name>
</gene>
<dbReference type="PANTHER" id="PTHR22803">
    <property type="entry name" value="MANNOSE, PHOSPHOLIPASE, LECTIN RECEPTOR RELATED"/>
    <property type="match status" value="1"/>
</dbReference>
<dbReference type="SMART" id="SM00034">
    <property type="entry name" value="CLECT"/>
    <property type="match status" value="1"/>
</dbReference>
<reference evidence="4" key="1">
    <citation type="submission" date="2024-04" db="EMBL/GenBank/DDBJ databases">
        <title>Salinicola lusitanus LLJ914,a marine bacterium isolated from the Okinawa Trough.</title>
        <authorList>
            <person name="Li J."/>
        </authorList>
    </citation>
    <scope>NUCLEOTIDE SEQUENCE [LARGE SCALE GENOMIC DNA]</scope>
</reference>
<dbReference type="InterPro" id="IPR001304">
    <property type="entry name" value="C-type_lectin-like"/>
</dbReference>
<accession>A0AAW0MXE4</accession>
<dbReference type="InterPro" id="IPR016186">
    <property type="entry name" value="C-type_lectin-like/link_sf"/>
</dbReference>
<dbReference type="InterPro" id="IPR016187">
    <property type="entry name" value="CTDL_fold"/>
</dbReference>
<sequence>MKTEAEIGNISVSMPSTAYLRREQAALERHMRIKRIFTLTIGLCAMAAAALSLGVIMLELETQQSSSVNVTHPTPPLIAALTKELTELAPEEAELTRELAEFNLSRSQWAVDTYCNQKNAASERVCKHCAPGWKFNFGYCYLVKSDAVGNYTEASKYCKDREAKVVVVRDMETEWPYVCSQSVAFPNSIGYWLGLTFDGHDWRWADGTLLDHNTAKWIEPPSDATHCVIAFSENCDGGWNPYPCSYTQKWICQKKSMFA</sequence>
<dbReference type="Gene3D" id="3.10.100.10">
    <property type="entry name" value="Mannose-Binding Protein A, subunit A"/>
    <property type="match status" value="1"/>
</dbReference>
<evidence type="ECO:0000313" key="4">
    <source>
        <dbReference type="Proteomes" id="UP001460270"/>
    </source>
</evidence>
<dbReference type="Pfam" id="PF00059">
    <property type="entry name" value="Lectin_C"/>
    <property type="match status" value="1"/>
</dbReference>
<dbReference type="Proteomes" id="UP001460270">
    <property type="component" value="Unassembled WGS sequence"/>
</dbReference>
<dbReference type="InterPro" id="IPR050111">
    <property type="entry name" value="C-type_lectin/snaclec_domain"/>
</dbReference>
<feature type="domain" description="C-type lectin" evidence="2">
    <location>
        <begin position="136"/>
        <end position="253"/>
    </location>
</feature>
<dbReference type="AlphaFoldDB" id="A0AAW0MXE4"/>
<evidence type="ECO:0000256" key="1">
    <source>
        <dbReference type="SAM" id="Phobius"/>
    </source>
</evidence>
<proteinExistence type="predicted"/>
<dbReference type="PROSITE" id="PS50041">
    <property type="entry name" value="C_TYPE_LECTIN_2"/>
    <property type="match status" value="1"/>
</dbReference>
<name>A0AAW0MXE4_9GOBI</name>
<organism evidence="3 4">
    <name type="scientific">Mugilogobius chulae</name>
    <name type="common">yellowstripe goby</name>
    <dbReference type="NCBI Taxonomy" id="88201"/>
    <lineage>
        <taxon>Eukaryota</taxon>
        <taxon>Metazoa</taxon>
        <taxon>Chordata</taxon>
        <taxon>Craniata</taxon>
        <taxon>Vertebrata</taxon>
        <taxon>Euteleostomi</taxon>
        <taxon>Actinopterygii</taxon>
        <taxon>Neopterygii</taxon>
        <taxon>Teleostei</taxon>
        <taxon>Neoteleostei</taxon>
        <taxon>Acanthomorphata</taxon>
        <taxon>Gobiaria</taxon>
        <taxon>Gobiiformes</taxon>
        <taxon>Gobioidei</taxon>
        <taxon>Gobiidae</taxon>
        <taxon>Gobionellinae</taxon>
        <taxon>Mugilogobius</taxon>
    </lineage>
</organism>
<comment type="caution">
    <text evidence="3">The sequence shown here is derived from an EMBL/GenBank/DDBJ whole genome shotgun (WGS) entry which is preliminary data.</text>
</comment>
<dbReference type="EMBL" id="JBBPFD010000019">
    <property type="protein sequence ID" value="KAK7886209.1"/>
    <property type="molecule type" value="Genomic_DNA"/>
</dbReference>
<feature type="transmembrane region" description="Helical" evidence="1">
    <location>
        <begin position="36"/>
        <end position="58"/>
    </location>
</feature>
<evidence type="ECO:0000313" key="3">
    <source>
        <dbReference type="EMBL" id="KAK7886209.1"/>
    </source>
</evidence>
<evidence type="ECO:0000259" key="2">
    <source>
        <dbReference type="PROSITE" id="PS50041"/>
    </source>
</evidence>
<keyword evidence="1" id="KW-1133">Transmembrane helix</keyword>
<dbReference type="SUPFAM" id="SSF56436">
    <property type="entry name" value="C-type lectin-like"/>
    <property type="match status" value="1"/>
</dbReference>
<protein>
    <recommendedName>
        <fullName evidence="2">C-type lectin domain-containing protein</fullName>
    </recommendedName>
</protein>
<keyword evidence="1" id="KW-0812">Transmembrane</keyword>